<dbReference type="SUPFAM" id="SSF53335">
    <property type="entry name" value="S-adenosyl-L-methionine-dependent methyltransferases"/>
    <property type="match status" value="1"/>
</dbReference>
<comment type="subunit">
    <text evidence="4">Homodimer.</text>
</comment>
<keyword evidence="3 4" id="KW-0949">S-adenosyl-L-methionine</keyword>
<dbReference type="KEGG" id="hprf:HLPR_13020"/>
<feature type="binding site" evidence="4">
    <location>
        <position position="92"/>
    </location>
    <ligand>
        <name>S-adenosyl-L-methionine</name>
        <dbReference type="ChEBI" id="CHEBI:59789"/>
    </ligand>
</feature>
<dbReference type="HAMAP" id="MF_02217">
    <property type="entry name" value="TrmR_methyltr"/>
    <property type="match status" value="1"/>
</dbReference>
<dbReference type="AlphaFoldDB" id="A0AAU9ENS9"/>
<comment type="similarity">
    <text evidence="4">Belongs to the class I-like SAM-binding methyltransferase superfamily. Cation-dependent O-methyltransferase family.</text>
</comment>
<dbReference type="GO" id="GO:0030488">
    <property type="term" value="P:tRNA methylation"/>
    <property type="evidence" value="ECO:0007669"/>
    <property type="project" value="UniProtKB-UniRule"/>
</dbReference>
<dbReference type="Pfam" id="PF01596">
    <property type="entry name" value="Methyltransf_3"/>
    <property type="match status" value="1"/>
</dbReference>
<gene>
    <name evidence="4" type="primary">trmR</name>
    <name evidence="5" type="ORF">HLPR_13020</name>
</gene>
<dbReference type="EC" id="2.1.1.-" evidence="4"/>
<keyword evidence="1 4" id="KW-0489">Methyltransferase</keyword>
<dbReference type="PANTHER" id="PTHR10509">
    <property type="entry name" value="O-METHYLTRANSFERASE-RELATED"/>
    <property type="match status" value="1"/>
</dbReference>
<feature type="binding site" evidence="4">
    <location>
        <position position="138"/>
    </location>
    <ligand>
        <name>Mg(2+)</name>
        <dbReference type="ChEBI" id="CHEBI:18420"/>
    </ligand>
</feature>
<dbReference type="InterPro" id="IPR043675">
    <property type="entry name" value="TrmR_methyltr"/>
</dbReference>
<accession>A0AAU9ENS9</accession>
<reference evidence="5 6" key="1">
    <citation type="submission" date="2023-08" db="EMBL/GenBank/DDBJ databases">
        <title>Helicovermis profunda gen. nov., sp. nov., a novel mesophilic, fermentative bacterium within the Bacillota from a deep-sea hydrothermal vent chimney.</title>
        <authorList>
            <person name="Miyazaki U."/>
            <person name="Mizutani D."/>
            <person name="Hashimoto Y."/>
            <person name="Tame A."/>
            <person name="Sawayama S."/>
            <person name="Miyazaki J."/>
            <person name="Takai K."/>
            <person name="Nakagawa S."/>
        </authorList>
    </citation>
    <scope>NUCLEOTIDE SEQUENCE [LARGE SCALE GENOMIC DNA]</scope>
    <source>
        <strain evidence="5 6">S502</strain>
    </source>
</reference>
<feature type="binding site" evidence="4">
    <location>
        <position position="164"/>
    </location>
    <ligand>
        <name>Mg(2+)</name>
        <dbReference type="ChEBI" id="CHEBI:18420"/>
    </ligand>
</feature>
<dbReference type="InterPro" id="IPR029063">
    <property type="entry name" value="SAM-dependent_MTases_sf"/>
</dbReference>
<proteinExistence type="inferred from homology"/>
<dbReference type="PROSITE" id="PS51682">
    <property type="entry name" value="SAM_OMT_I"/>
    <property type="match status" value="1"/>
</dbReference>
<keyword evidence="6" id="KW-1185">Reference proteome</keyword>
<dbReference type="CDD" id="cd02440">
    <property type="entry name" value="AdoMet_MTases"/>
    <property type="match status" value="1"/>
</dbReference>
<dbReference type="GO" id="GO:0000287">
    <property type="term" value="F:magnesium ion binding"/>
    <property type="evidence" value="ECO:0007669"/>
    <property type="project" value="UniProtKB-UniRule"/>
</dbReference>
<dbReference type="GO" id="GO:0016300">
    <property type="term" value="F:tRNA (uridine) methyltransferase activity"/>
    <property type="evidence" value="ECO:0007669"/>
    <property type="project" value="UniProtKB-UniRule"/>
</dbReference>
<dbReference type="InterPro" id="IPR002935">
    <property type="entry name" value="SAM_O-MeTrfase"/>
</dbReference>
<keyword evidence="4" id="KW-0819">tRNA processing</keyword>
<keyword evidence="4" id="KW-0479">Metal-binding</keyword>
<dbReference type="Proteomes" id="UP001321786">
    <property type="component" value="Chromosome"/>
</dbReference>
<dbReference type="EMBL" id="AP028654">
    <property type="protein sequence ID" value="BEP28971.1"/>
    <property type="molecule type" value="Genomic_DNA"/>
</dbReference>
<dbReference type="Gene3D" id="3.40.50.150">
    <property type="entry name" value="Vaccinia Virus protein VP39"/>
    <property type="match status" value="1"/>
</dbReference>
<evidence type="ECO:0000313" key="6">
    <source>
        <dbReference type="Proteomes" id="UP001321786"/>
    </source>
</evidence>
<organism evidence="5 6">
    <name type="scientific">Helicovermis profundi</name>
    <dbReference type="NCBI Taxonomy" id="3065157"/>
    <lineage>
        <taxon>Bacteria</taxon>
        <taxon>Bacillati</taxon>
        <taxon>Bacillota</taxon>
        <taxon>Clostridia</taxon>
        <taxon>Helicovermis</taxon>
    </lineage>
</organism>
<keyword evidence="4" id="KW-0460">Magnesium</keyword>
<evidence type="ECO:0000256" key="4">
    <source>
        <dbReference type="HAMAP-Rule" id="MF_02217"/>
    </source>
</evidence>
<evidence type="ECO:0000256" key="1">
    <source>
        <dbReference type="ARBA" id="ARBA00022603"/>
    </source>
</evidence>
<evidence type="ECO:0000256" key="2">
    <source>
        <dbReference type="ARBA" id="ARBA00022679"/>
    </source>
</evidence>
<feature type="binding site" evidence="4">
    <location>
        <position position="138"/>
    </location>
    <ligand>
        <name>S-adenosyl-L-methionine</name>
        <dbReference type="ChEBI" id="CHEBI:59789"/>
    </ligand>
</feature>
<feature type="binding site" evidence="4">
    <location>
        <position position="73"/>
    </location>
    <ligand>
        <name>S-adenosyl-L-methionine</name>
        <dbReference type="ChEBI" id="CHEBI:59789"/>
    </ligand>
</feature>
<dbReference type="PANTHER" id="PTHR10509:SF14">
    <property type="entry name" value="CAFFEOYL-COA O-METHYLTRANSFERASE 3-RELATED"/>
    <property type="match status" value="1"/>
</dbReference>
<sequence>MSLIKSEIVNPVIEEYVRSLIPKRNDYYENLHVFAKENGVPIVQPEVATFLEVIIKSSNIKKVLEIGTAIGYSTSLIADAIDDSHGKVVSIEVNEETYKLAKNNIENQDFNCPIELKFGDARDVLSKIDDKFDMIFIDAAKGHYKHFFDLCYDKLKNKGIVISDNVLYKGMIASDKYVIRRKKTIVKRMRNYLEYITSQKNLKTTIMPFGDGVAVTYKMEDENE</sequence>
<feature type="binding site" evidence="4">
    <location>
        <position position="43"/>
    </location>
    <ligand>
        <name>S-adenosyl-L-methionine</name>
        <dbReference type="ChEBI" id="CHEBI:59789"/>
    </ligand>
</feature>
<dbReference type="InterPro" id="IPR050362">
    <property type="entry name" value="Cation-dep_OMT"/>
</dbReference>
<evidence type="ECO:0000313" key="5">
    <source>
        <dbReference type="EMBL" id="BEP28971.1"/>
    </source>
</evidence>
<comment type="function">
    <text evidence="4">Catalyzes the methylation of 5-hydroxyuridine (ho5U) to form 5-methoxyuridine (mo5U) at position 34 in tRNAs.</text>
</comment>
<name>A0AAU9ENS9_9FIRM</name>
<dbReference type="RefSeq" id="WP_338537265.1">
    <property type="nucleotide sequence ID" value="NZ_AP028654.1"/>
</dbReference>
<protein>
    <recommendedName>
        <fullName evidence="4">tRNA 5-hydroxyuridine methyltransferase</fullName>
        <ecNumber evidence="4">2.1.1.-</ecNumber>
    </recommendedName>
    <alternativeName>
        <fullName evidence="4">ho5U methyltransferase</fullName>
    </alternativeName>
</protein>
<comment type="catalytic activity">
    <reaction evidence="4">
        <text>5-hydroxyuridine(34) in tRNA + S-adenosyl-L-methionine = 5-methoxyuridine(34) in tRNA + S-adenosyl-L-homocysteine + H(+)</text>
        <dbReference type="Rhea" id="RHEA:60524"/>
        <dbReference type="Rhea" id="RHEA-COMP:13381"/>
        <dbReference type="Rhea" id="RHEA-COMP:15591"/>
        <dbReference type="ChEBI" id="CHEBI:15378"/>
        <dbReference type="ChEBI" id="CHEBI:57856"/>
        <dbReference type="ChEBI" id="CHEBI:59789"/>
        <dbReference type="ChEBI" id="CHEBI:136877"/>
        <dbReference type="ChEBI" id="CHEBI:143860"/>
    </reaction>
</comment>
<dbReference type="GO" id="GO:0008171">
    <property type="term" value="F:O-methyltransferase activity"/>
    <property type="evidence" value="ECO:0007669"/>
    <property type="project" value="InterPro"/>
</dbReference>
<dbReference type="GO" id="GO:0008757">
    <property type="term" value="F:S-adenosylmethionine-dependent methyltransferase activity"/>
    <property type="evidence" value="ECO:0007669"/>
    <property type="project" value="TreeGrafter"/>
</dbReference>
<keyword evidence="2 4" id="KW-0808">Transferase</keyword>
<feature type="binding site" evidence="4">
    <location>
        <position position="165"/>
    </location>
    <ligand>
        <name>Mg(2+)</name>
        <dbReference type="ChEBI" id="CHEBI:18420"/>
    </ligand>
</feature>
<feature type="binding site" evidence="4">
    <location>
        <begin position="120"/>
        <end position="121"/>
    </location>
    <ligand>
        <name>S-adenosyl-L-methionine</name>
        <dbReference type="ChEBI" id="CHEBI:59789"/>
    </ligand>
</feature>
<evidence type="ECO:0000256" key="3">
    <source>
        <dbReference type="ARBA" id="ARBA00022691"/>
    </source>
</evidence>